<dbReference type="InterPro" id="IPR036259">
    <property type="entry name" value="MFS_trans_sf"/>
</dbReference>
<keyword evidence="5 6" id="KW-0472">Membrane</keyword>
<dbReference type="AlphaFoldDB" id="A0A066RI93"/>
<comment type="subcellular location">
    <subcellularLocation>
        <location evidence="1">Endomembrane system</location>
        <topology evidence="1">Multi-pass membrane protein</topology>
    </subcellularLocation>
</comment>
<evidence type="ECO:0000256" key="5">
    <source>
        <dbReference type="ARBA" id="ARBA00023136"/>
    </source>
</evidence>
<evidence type="ECO:0000256" key="6">
    <source>
        <dbReference type="SAM" id="Phobius"/>
    </source>
</evidence>
<feature type="transmembrane region" description="Helical" evidence="6">
    <location>
        <begin position="302"/>
        <end position="324"/>
    </location>
</feature>
<evidence type="ECO:0000313" key="8">
    <source>
        <dbReference type="Proteomes" id="UP000027192"/>
    </source>
</evidence>
<evidence type="ECO:0000256" key="4">
    <source>
        <dbReference type="ARBA" id="ARBA00022989"/>
    </source>
</evidence>
<feature type="transmembrane region" description="Helical" evidence="6">
    <location>
        <begin position="268"/>
        <end position="290"/>
    </location>
</feature>
<feature type="transmembrane region" description="Helical" evidence="6">
    <location>
        <begin position="396"/>
        <end position="417"/>
    </location>
</feature>
<evidence type="ECO:0000313" key="7">
    <source>
        <dbReference type="EMBL" id="KDM90044.1"/>
    </source>
</evidence>
<feature type="transmembrane region" description="Helical" evidence="6">
    <location>
        <begin position="361"/>
        <end position="384"/>
    </location>
</feature>
<evidence type="ECO:0000256" key="1">
    <source>
        <dbReference type="ARBA" id="ARBA00004127"/>
    </source>
</evidence>
<dbReference type="GO" id="GO:0012505">
    <property type="term" value="C:endomembrane system"/>
    <property type="evidence" value="ECO:0007669"/>
    <property type="project" value="UniProtKB-SubCell"/>
</dbReference>
<dbReference type="RefSeq" id="WP_036756171.1">
    <property type="nucleotide sequence ID" value="NZ_JAGSGC010000008.1"/>
</dbReference>
<reference evidence="7 8" key="1">
    <citation type="submission" date="2014-04" db="EMBL/GenBank/DDBJ databases">
        <title>Draft genome sequence of Photobacterium halotolerans S2753: a solonamide, ngercheumicin and holomycin producer.</title>
        <authorList>
            <person name="Machado H.R."/>
            <person name="Gram L."/>
        </authorList>
    </citation>
    <scope>NUCLEOTIDE SEQUENCE [LARGE SCALE GENOMIC DNA]</scope>
    <source>
        <strain evidence="7 8">S2753</strain>
    </source>
</reference>
<dbReference type="PANTHER" id="PTHR23501:SF191">
    <property type="entry name" value="VACUOLAR BASIC AMINO ACID TRANSPORTER 4"/>
    <property type="match status" value="1"/>
</dbReference>
<evidence type="ECO:0000256" key="2">
    <source>
        <dbReference type="ARBA" id="ARBA00022448"/>
    </source>
</evidence>
<feature type="transmembrane region" description="Helical" evidence="6">
    <location>
        <begin position="477"/>
        <end position="499"/>
    </location>
</feature>
<dbReference type="PANTHER" id="PTHR23501">
    <property type="entry name" value="MAJOR FACILITATOR SUPERFAMILY"/>
    <property type="match status" value="1"/>
</dbReference>
<feature type="transmembrane region" description="Helical" evidence="6">
    <location>
        <begin position="129"/>
        <end position="151"/>
    </location>
</feature>
<feature type="transmembrane region" description="Helical" evidence="6">
    <location>
        <begin position="163"/>
        <end position="183"/>
    </location>
</feature>
<feature type="transmembrane region" description="Helical" evidence="6">
    <location>
        <begin position="48"/>
        <end position="65"/>
    </location>
</feature>
<feature type="transmembrane region" description="Helical" evidence="6">
    <location>
        <begin position="195"/>
        <end position="214"/>
    </location>
</feature>
<keyword evidence="3 6" id="KW-0812">Transmembrane</keyword>
<sequence length="512" mass="56134">MNRSFSLALLAVITMLPVGLTSAMFRAMSTHMAVTNGLSPDEMSHLDIGFMMTQLVMLLLAPLILRRCRINVALRRALMIGAASHLVIAVTDHAPLLHAGAWLVLGASASLILISLNLLILARCHYRTMTVLTALVLLCSTLLPMGVYPWLLSWLAEETAWQFLSYLLAGMLLTAQLMAEWVTDIRQPQRDRKSNMLPYLLMTGCLVLIAYLLMRGSYYNWFDHPRFRWMTGVTAMLALGALVLMQAGQRSGHTLNRKLLTNLHNNVFMYNGFLAGFGVMASGALVANFLSHVMHYSHENAGLIQLPSFLAMLAGMLLSVVAANQHRFPRDVITPIGVLMIIGSVVMFSHLPSYAGPDELLFPLCLRGLGVGLLNVSVTIAMLAHFKPEHRPEGISVFYIFRTLGGLAGSAIFARIMQVTRYESMTELTRTLDNGGQAVEQYTLAVQHLALTQGYLPSGPLSAGQLSQTLKLEASTLALSNTFLSFVIAILLLAPVMIIGKKLVARHQSTSC</sequence>
<feature type="transmembrane region" description="Helical" evidence="6">
    <location>
        <begin position="226"/>
        <end position="247"/>
    </location>
</feature>
<dbReference type="EMBL" id="JMIB01000038">
    <property type="protein sequence ID" value="KDM90044.1"/>
    <property type="molecule type" value="Genomic_DNA"/>
</dbReference>
<name>A0A066RI93_9GAMM</name>
<dbReference type="Proteomes" id="UP000027192">
    <property type="component" value="Unassembled WGS sequence"/>
</dbReference>
<organism evidence="7 8">
    <name type="scientific">Photobacterium galatheae</name>
    <dbReference type="NCBI Taxonomy" id="1654360"/>
    <lineage>
        <taxon>Bacteria</taxon>
        <taxon>Pseudomonadati</taxon>
        <taxon>Pseudomonadota</taxon>
        <taxon>Gammaproteobacteria</taxon>
        <taxon>Vibrionales</taxon>
        <taxon>Vibrionaceae</taxon>
        <taxon>Photobacterium</taxon>
    </lineage>
</organism>
<dbReference type="InterPro" id="IPR011701">
    <property type="entry name" value="MFS"/>
</dbReference>
<dbReference type="Gene3D" id="1.20.1250.20">
    <property type="entry name" value="MFS general substrate transporter like domains"/>
    <property type="match status" value="1"/>
</dbReference>
<feature type="transmembrane region" description="Helical" evidence="6">
    <location>
        <begin position="102"/>
        <end position="122"/>
    </location>
</feature>
<proteinExistence type="predicted"/>
<dbReference type="STRING" id="1654360.EA58_19080"/>
<comment type="caution">
    <text evidence="7">The sequence shown here is derived from an EMBL/GenBank/DDBJ whole genome shotgun (WGS) entry which is preliminary data.</text>
</comment>
<gene>
    <name evidence="7" type="ORF">EA58_19080</name>
</gene>
<evidence type="ECO:0000256" key="3">
    <source>
        <dbReference type="ARBA" id="ARBA00022692"/>
    </source>
</evidence>
<dbReference type="Pfam" id="PF07690">
    <property type="entry name" value="MFS_1"/>
    <property type="match status" value="1"/>
</dbReference>
<dbReference type="GO" id="GO:0022857">
    <property type="term" value="F:transmembrane transporter activity"/>
    <property type="evidence" value="ECO:0007669"/>
    <property type="project" value="InterPro"/>
</dbReference>
<dbReference type="OrthoDB" id="6247488at2"/>
<accession>A0A066RI93</accession>
<feature type="transmembrane region" description="Helical" evidence="6">
    <location>
        <begin position="77"/>
        <end position="96"/>
    </location>
</feature>
<protein>
    <submittedName>
        <fullName evidence="7">Multidrug transporter</fullName>
    </submittedName>
</protein>
<keyword evidence="8" id="KW-1185">Reference proteome</keyword>
<dbReference type="SUPFAM" id="SSF103473">
    <property type="entry name" value="MFS general substrate transporter"/>
    <property type="match status" value="2"/>
</dbReference>
<feature type="transmembrane region" description="Helical" evidence="6">
    <location>
        <begin position="336"/>
        <end position="355"/>
    </location>
</feature>
<keyword evidence="2" id="KW-0813">Transport</keyword>
<keyword evidence="4 6" id="KW-1133">Transmembrane helix</keyword>
<dbReference type="GO" id="GO:0005886">
    <property type="term" value="C:plasma membrane"/>
    <property type="evidence" value="ECO:0007669"/>
    <property type="project" value="TreeGrafter"/>
</dbReference>